<evidence type="ECO:0000256" key="4">
    <source>
        <dbReference type="HAMAP-Rule" id="MF_01963"/>
    </source>
</evidence>
<dbReference type="EMBL" id="CP001823">
    <property type="protein sequence ID" value="ACZ38597.1"/>
    <property type="molecule type" value="Genomic_DNA"/>
</dbReference>
<dbReference type="SUPFAM" id="SSF53167">
    <property type="entry name" value="Purine and uridine phosphorylases"/>
    <property type="match status" value="1"/>
</dbReference>
<dbReference type="NCBIfam" id="NF006599">
    <property type="entry name" value="PRK09136.1"/>
    <property type="match status" value="1"/>
</dbReference>
<dbReference type="AlphaFoldDB" id="D1C2Y0"/>
<comment type="similarity">
    <text evidence="4">Belongs to the PNP/MTAP phosphorylase family. MTAP subfamily.</text>
</comment>
<keyword evidence="2 4" id="KW-0808">Transferase</keyword>
<dbReference type="OrthoDB" id="1523230at2"/>
<evidence type="ECO:0000256" key="1">
    <source>
        <dbReference type="ARBA" id="ARBA00022676"/>
    </source>
</evidence>
<proteinExistence type="inferred from homology"/>
<dbReference type="KEGG" id="sti:Sthe_1161"/>
<keyword evidence="7" id="KW-1185">Reference proteome</keyword>
<dbReference type="STRING" id="479434.Sthe_1161"/>
<dbReference type="EC" id="2.4.2.28" evidence="4"/>
<comment type="subunit">
    <text evidence="4">Homohexamer. Dimer of a homotrimer.</text>
</comment>
<dbReference type="HOGENOM" id="CLU_054456_0_2_0"/>
<dbReference type="CDD" id="cd09010">
    <property type="entry name" value="MTAP_SsMTAPII_like_MTIP"/>
    <property type="match status" value="1"/>
</dbReference>
<comment type="pathway">
    <text evidence="4">Amino-acid biosynthesis; L-methionine biosynthesis via salvage pathway; S-methyl-5-thio-alpha-D-ribose 1-phosphate from S-methyl-5'-thioadenosine (phosphorylase route): step 1/1.</text>
</comment>
<feature type="binding site" evidence="4">
    <location>
        <begin position="212"/>
        <end position="214"/>
    </location>
    <ligand>
        <name>substrate</name>
    </ligand>
</feature>
<name>D1C2Y0_SPHTD</name>
<feature type="site" description="Important for substrate specificity" evidence="4">
    <location>
        <position position="170"/>
    </location>
</feature>
<dbReference type="GO" id="GO:0006166">
    <property type="term" value="P:purine ribonucleoside salvage"/>
    <property type="evidence" value="ECO:0007669"/>
    <property type="project" value="UniProtKB-KW"/>
</dbReference>
<dbReference type="PANTHER" id="PTHR42679:SF2">
    <property type="entry name" value="S-METHYL-5'-THIOADENOSINE PHOSPHORYLASE"/>
    <property type="match status" value="1"/>
</dbReference>
<evidence type="ECO:0000313" key="6">
    <source>
        <dbReference type="EMBL" id="ACZ38597.1"/>
    </source>
</evidence>
<dbReference type="UniPathway" id="UPA00904">
    <property type="reaction ID" value="UER00873"/>
</dbReference>
<dbReference type="GO" id="GO:0019509">
    <property type="term" value="P:L-methionine salvage from methylthioadenosine"/>
    <property type="evidence" value="ECO:0007669"/>
    <property type="project" value="UniProtKB-UniRule"/>
</dbReference>
<dbReference type="PANTHER" id="PTHR42679">
    <property type="entry name" value="S-METHYL-5'-THIOADENOSINE PHOSPHORYLASE"/>
    <property type="match status" value="1"/>
</dbReference>
<dbReference type="FunFam" id="3.40.50.1580:FF:000012">
    <property type="entry name" value="Probable 6-oxopurine nucleoside phosphorylase"/>
    <property type="match status" value="1"/>
</dbReference>
<protein>
    <recommendedName>
        <fullName evidence="4">S-methyl-5'-thioadenosine phosphorylase</fullName>
        <ecNumber evidence="4">2.4.2.28</ecNumber>
    </recommendedName>
    <alternativeName>
        <fullName evidence="4">5'-methylthioadenosine phosphorylase</fullName>
        <shortName evidence="4">MTA phosphorylase</shortName>
        <shortName evidence="4">MTAP</shortName>
    </alternativeName>
</protein>
<reference evidence="6 7" key="2">
    <citation type="journal article" date="2010" name="Stand. Genomic Sci.">
        <title>Complete genome sequence of Desulfohalobium retbaense type strain (HR(100)).</title>
        <authorList>
            <person name="Spring S."/>
            <person name="Nolan M."/>
            <person name="Lapidus A."/>
            <person name="Glavina Del Rio T."/>
            <person name="Copeland A."/>
            <person name="Tice H."/>
            <person name="Cheng J.F."/>
            <person name="Lucas S."/>
            <person name="Land M."/>
            <person name="Chen F."/>
            <person name="Bruce D."/>
            <person name="Goodwin L."/>
            <person name="Pitluck S."/>
            <person name="Ivanova N."/>
            <person name="Mavromatis K."/>
            <person name="Mikhailova N."/>
            <person name="Pati A."/>
            <person name="Chen A."/>
            <person name="Palaniappan K."/>
            <person name="Hauser L."/>
            <person name="Chang Y.J."/>
            <person name="Jeffries C.D."/>
            <person name="Munk C."/>
            <person name="Kiss H."/>
            <person name="Chain P."/>
            <person name="Han C."/>
            <person name="Brettin T."/>
            <person name="Detter J.C."/>
            <person name="Schuler E."/>
            <person name="Goker M."/>
            <person name="Rohde M."/>
            <person name="Bristow J."/>
            <person name="Eisen J.A."/>
            <person name="Markowitz V."/>
            <person name="Hugenholtz P."/>
            <person name="Kyrpides N.C."/>
            <person name="Klenk H.P."/>
        </authorList>
    </citation>
    <scope>NUCLEOTIDE SEQUENCE [LARGE SCALE GENOMIC DNA]</scope>
    <source>
        <strain evidence="7">ATCC 49802 / DSM 20745 / S 6022</strain>
    </source>
</reference>
<evidence type="ECO:0000313" key="7">
    <source>
        <dbReference type="Proteomes" id="UP000002027"/>
    </source>
</evidence>
<dbReference type="InterPro" id="IPR035994">
    <property type="entry name" value="Nucleoside_phosphorylase_sf"/>
</dbReference>
<dbReference type="eggNOG" id="COG0005">
    <property type="taxonomic scope" value="Bacteria"/>
</dbReference>
<dbReference type="RefSeq" id="WP_012871644.1">
    <property type="nucleotide sequence ID" value="NC_013523.1"/>
</dbReference>
<feature type="binding site" evidence="4">
    <location>
        <position position="188"/>
    </location>
    <ligand>
        <name>substrate</name>
    </ligand>
</feature>
<dbReference type="GO" id="GO:0017061">
    <property type="term" value="F:S-methyl-5-thioadenosine phosphorylase activity"/>
    <property type="evidence" value="ECO:0007669"/>
    <property type="project" value="UniProtKB-UniRule"/>
</dbReference>
<keyword evidence="3 4" id="KW-0660">Purine salvage</keyword>
<organism evidence="6 7">
    <name type="scientific">Sphaerobacter thermophilus (strain ATCC 49802 / DSM 20745 / KCCM 41009 / NCIMB 13125 / S 6022)</name>
    <dbReference type="NCBI Taxonomy" id="479434"/>
    <lineage>
        <taxon>Bacteria</taxon>
        <taxon>Pseudomonadati</taxon>
        <taxon>Thermomicrobiota</taxon>
        <taxon>Thermomicrobia</taxon>
        <taxon>Sphaerobacterales</taxon>
        <taxon>Sphaerobacterineae</taxon>
        <taxon>Sphaerobacteraceae</taxon>
        <taxon>Sphaerobacter</taxon>
    </lineage>
</organism>
<feature type="domain" description="Nucleoside phosphorylase" evidence="5">
    <location>
        <begin position="9"/>
        <end position="247"/>
    </location>
</feature>
<comment type="function">
    <text evidence="4">Catalyzes the reversible phosphorylation of S-methyl-5'-thioadenosine (MTA) to adenine and 5-methylthioribose-1-phosphate. Involved in the breakdown of MTA, a major by-product of polyamine biosynthesis. Responsible for the first step in the methionine salvage pathway after MTA has been generated from S-adenosylmethionine. Has broad substrate specificity with 6-aminopurine nucleosides as preferred substrates.</text>
</comment>
<dbReference type="Pfam" id="PF01048">
    <property type="entry name" value="PNP_UDP_1"/>
    <property type="match status" value="1"/>
</dbReference>
<sequence length="295" mass="32008">MADEPRAVVGVIGGSGLYKMPYLTDVEEVEINTPFGPPSAPLAIGTLAGVRVAFLPRHGRHHEYHPSRVPARANFWALKAVGVRRVISVSAVGSLREDIHPLDLVVPDQVVDRTVDRPRTFFDTAPVVHVELADPFCPEVRAALITAANSVAPRVHSSGTYLCIEGPQFSTRAESELHRRWGMDLVGMTAMPEVRLAREAELCFGILALVTDYDVWHESAEDVSVAQVIQNLHQNVETAQAVLRAVIPSLAKEPACTCGTALRNAIATAPEAVLPATRERLSLLLGRYLPLEPTG</sequence>
<feature type="binding site" evidence="4">
    <location>
        <begin position="90"/>
        <end position="91"/>
    </location>
    <ligand>
        <name>phosphate</name>
        <dbReference type="ChEBI" id="CHEBI:43474"/>
    </ligand>
</feature>
<dbReference type="InterPro" id="IPR010044">
    <property type="entry name" value="MTAP"/>
</dbReference>
<dbReference type="HAMAP" id="MF_01963">
    <property type="entry name" value="MTAP"/>
    <property type="match status" value="1"/>
</dbReference>
<feature type="binding site" evidence="4">
    <location>
        <position position="189"/>
    </location>
    <ligand>
        <name>phosphate</name>
        <dbReference type="ChEBI" id="CHEBI:43474"/>
    </ligand>
</feature>
<evidence type="ECO:0000259" key="5">
    <source>
        <dbReference type="Pfam" id="PF01048"/>
    </source>
</evidence>
<feature type="binding site" evidence="4">
    <location>
        <begin position="57"/>
        <end position="58"/>
    </location>
    <ligand>
        <name>phosphate</name>
        <dbReference type="ChEBI" id="CHEBI:43474"/>
    </ligand>
</feature>
<reference evidence="7" key="1">
    <citation type="submission" date="2009-11" db="EMBL/GenBank/DDBJ databases">
        <title>The complete chromosome 1 of Sphaerobacter thermophilus DSM 20745.</title>
        <authorList>
            <person name="Lucas S."/>
            <person name="Copeland A."/>
            <person name="Lapidus A."/>
            <person name="Glavina del Rio T."/>
            <person name="Dalin E."/>
            <person name="Tice H."/>
            <person name="Bruce D."/>
            <person name="Goodwin L."/>
            <person name="Pitluck S."/>
            <person name="Kyrpides N."/>
            <person name="Mavromatis K."/>
            <person name="Ivanova N."/>
            <person name="Mikhailova N."/>
            <person name="LaButti K.M."/>
            <person name="Clum A."/>
            <person name="Sun H.I."/>
            <person name="Brettin T."/>
            <person name="Detter J.C."/>
            <person name="Han C."/>
            <person name="Larimer F."/>
            <person name="Land M."/>
            <person name="Hauser L."/>
            <person name="Markowitz V."/>
            <person name="Cheng J.F."/>
            <person name="Hugenholtz P."/>
            <person name="Woyke T."/>
            <person name="Wu D."/>
            <person name="Steenblock K."/>
            <person name="Schneider S."/>
            <person name="Pukall R."/>
            <person name="Goeker M."/>
            <person name="Klenk H.P."/>
            <person name="Eisen J.A."/>
        </authorList>
    </citation>
    <scope>NUCLEOTIDE SEQUENCE [LARGE SCALE GENOMIC DNA]</scope>
    <source>
        <strain evidence="7">ATCC 49802 / DSM 20745 / S 6022</strain>
    </source>
</reference>
<dbReference type="InParanoid" id="D1C2Y0"/>
<dbReference type="NCBIfam" id="TIGR01694">
    <property type="entry name" value="MTAP"/>
    <property type="match status" value="1"/>
</dbReference>
<evidence type="ECO:0000256" key="2">
    <source>
        <dbReference type="ARBA" id="ARBA00022679"/>
    </source>
</evidence>
<dbReference type="InterPro" id="IPR000845">
    <property type="entry name" value="Nucleoside_phosphorylase_d"/>
</dbReference>
<dbReference type="NCBIfam" id="NF005876">
    <property type="entry name" value="PRK07823.1"/>
    <property type="match status" value="1"/>
</dbReference>
<dbReference type="GO" id="GO:0005829">
    <property type="term" value="C:cytosol"/>
    <property type="evidence" value="ECO:0007669"/>
    <property type="project" value="TreeGrafter"/>
</dbReference>
<keyword evidence="1 4" id="KW-0328">Glycosyltransferase</keyword>
<evidence type="ECO:0000256" key="3">
    <source>
        <dbReference type="ARBA" id="ARBA00022726"/>
    </source>
</evidence>
<dbReference type="Proteomes" id="UP000002027">
    <property type="component" value="Chromosome 1"/>
</dbReference>
<accession>D1C2Y0</accession>
<feature type="site" description="Important for substrate specificity" evidence="4">
    <location>
        <position position="225"/>
    </location>
</feature>
<comment type="catalytic activity">
    <reaction evidence="4">
        <text>S-methyl-5'-thioadenosine + phosphate = 5-(methylsulfanyl)-alpha-D-ribose 1-phosphate + adenine</text>
        <dbReference type="Rhea" id="RHEA:11852"/>
        <dbReference type="ChEBI" id="CHEBI:16708"/>
        <dbReference type="ChEBI" id="CHEBI:17509"/>
        <dbReference type="ChEBI" id="CHEBI:43474"/>
        <dbReference type="ChEBI" id="CHEBI:58533"/>
        <dbReference type="EC" id="2.4.2.28"/>
    </reaction>
</comment>
<dbReference type="Gene3D" id="3.40.50.1580">
    <property type="entry name" value="Nucleoside phosphorylase domain"/>
    <property type="match status" value="1"/>
</dbReference>
<gene>
    <name evidence="4" type="primary">mtnP</name>
    <name evidence="6" type="ordered locus">Sthe_1161</name>
</gene>
<feature type="binding site" evidence="4">
    <location>
        <position position="15"/>
    </location>
    <ligand>
        <name>phosphate</name>
        <dbReference type="ChEBI" id="CHEBI:43474"/>
    </ligand>
</feature>